<dbReference type="HAMAP" id="MF_00922">
    <property type="entry name" value="OM_assembly_BamD"/>
    <property type="match status" value="1"/>
</dbReference>
<dbReference type="InterPro" id="IPR017689">
    <property type="entry name" value="BamD"/>
</dbReference>
<dbReference type="PANTHER" id="PTHR37423:SF1">
    <property type="entry name" value="OUTER MEMBRANE PROTEIN ASSEMBLY FACTOR BAMD"/>
    <property type="match status" value="1"/>
</dbReference>
<dbReference type="RefSeq" id="WP_189458223.1">
    <property type="nucleotide sequence ID" value="NZ_BMYO01000001.1"/>
</dbReference>
<dbReference type="CDD" id="cd15830">
    <property type="entry name" value="BamD"/>
    <property type="match status" value="1"/>
</dbReference>
<evidence type="ECO:0000313" key="9">
    <source>
        <dbReference type="Proteomes" id="UP000604737"/>
    </source>
</evidence>
<comment type="function">
    <text evidence="6">Part of the outer membrane protein assembly complex, which is involved in assembly and insertion of beta-barrel proteins into the outer membrane.</text>
</comment>
<dbReference type="InterPro" id="IPR039565">
    <property type="entry name" value="BamD-like"/>
</dbReference>
<comment type="subunit">
    <text evidence="6">Part of the Bam complex.</text>
</comment>
<dbReference type="NCBIfam" id="TIGR03302">
    <property type="entry name" value="OM_YfiO"/>
    <property type="match status" value="1"/>
</dbReference>
<dbReference type="Proteomes" id="UP000604737">
    <property type="component" value="Unassembled WGS sequence"/>
</dbReference>
<evidence type="ECO:0000313" key="8">
    <source>
        <dbReference type="EMBL" id="GHD55519.1"/>
    </source>
</evidence>
<keyword evidence="2 6" id="KW-0472">Membrane</keyword>
<keyword evidence="3 6" id="KW-0564">Palmitate</keyword>
<protein>
    <recommendedName>
        <fullName evidence="6">Outer membrane protein assembly factor BamD</fullName>
    </recommendedName>
</protein>
<evidence type="ECO:0000256" key="1">
    <source>
        <dbReference type="ARBA" id="ARBA00022729"/>
    </source>
</evidence>
<sequence length="266" mass="30164">MGKILPRFLACASVAVLLAGCASTPTDDDETKGWTAEKLYSTAKAEQADRNFEKSTKLLEKLEARYPYGRYAQQAQLEEAYNHYKAQEPLLAQAAIDRFIKSNPVHPSMDYALYLKGLVSFNEVQGFLSAISKQDMSERDPKAAKDSFDAFKDLVQRFPESRYAADAQVRMGYLIGALASYELHVAKYYYKRGAYLAAANRGKYLIETYSNTKQVEAGLAMMVISYNKLGLNDLRDDAKRVLLKNYPNTQTLEKDFFDDPSWWTPF</sequence>
<dbReference type="PROSITE" id="PS51257">
    <property type="entry name" value="PROKAR_LIPOPROTEIN"/>
    <property type="match status" value="1"/>
</dbReference>
<dbReference type="PANTHER" id="PTHR37423">
    <property type="entry name" value="SOLUBLE LYTIC MUREIN TRANSGLYCOSYLASE-RELATED"/>
    <property type="match status" value="1"/>
</dbReference>
<comment type="similarity">
    <text evidence="6">Belongs to the BamD family.</text>
</comment>
<evidence type="ECO:0000256" key="5">
    <source>
        <dbReference type="ARBA" id="ARBA00023288"/>
    </source>
</evidence>
<organism evidence="8 9">
    <name type="scientific">Jeongeupia chitinilytica</name>
    <dbReference type="NCBI Taxonomy" id="1041641"/>
    <lineage>
        <taxon>Bacteria</taxon>
        <taxon>Pseudomonadati</taxon>
        <taxon>Pseudomonadota</taxon>
        <taxon>Betaproteobacteria</taxon>
        <taxon>Neisseriales</taxon>
        <taxon>Chitinibacteraceae</taxon>
        <taxon>Jeongeupia</taxon>
    </lineage>
</organism>
<keyword evidence="1 6" id="KW-0732">Signal</keyword>
<name>A0ABQ3GUF3_9NEIS</name>
<proteinExistence type="inferred from homology"/>
<evidence type="ECO:0000256" key="2">
    <source>
        <dbReference type="ARBA" id="ARBA00023136"/>
    </source>
</evidence>
<dbReference type="Gene3D" id="1.25.40.10">
    <property type="entry name" value="Tetratricopeptide repeat domain"/>
    <property type="match status" value="1"/>
</dbReference>
<evidence type="ECO:0000256" key="6">
    <source>
        <dbReference type="HAMAP-Rule" id="MF_00922"/>
    </source>
</evidence>
<accession>A0ABQ3GUF3</accession>
<dbReference type="InterPro" id="IPR011990">
    <property type="entry name" value="TPR-like_helical_dom_sf"/>
</dbReference>
<keyword evidence="9" id="KW-1185">Reference proteome</keyword>
<keyword evidence="4 6" id="KW-0998">Cell outer membrane</keyword>
<comment type="subcellular location">
    <subcellularLocation>
        <location evidence="6">Cell outer membrane</location>
        <topology evidence="6">Lipid-anchor</topology>
    </subcellularLocation>
</comment>
<gene>
    <name evidence="8" type="primary">comL</name>
    <name evidence="6" type="synonym">bamD</name>
    <name evidence="8" type="ORF">GCM10007350_01300</name>
</gene>
<feature type="domain" description="Outer membrane lipoprotein BamD-like" evidence="7">
    <location>
        <begin position="36"/>
        <end position="239"/>
    </location>
</feature>
<evidence type="ECO:0000256" key="3">
    <source>
        <dbReference type="ARBA" id="ARBA00023139"/>
    </source>
</evidence>
<evidence type="ECO:0000259" key="7">
    <source>
        <dbReference type="Pfam" id="PF13525"/>
    </source>
</evidence>
<comment type="caution">
    <text evidence="8">The sequence shown here is derived from an EMBL/GenBank/DDBJ whole genome shotgun (WGS) entry which is preliminary data.</text>
</comment>
<dbReference type="EMBL" id="BMYO01000001">
    <property type="protein sequence ID" value="GHD55519.1"/>
    <property type="molecule type" value="Genomic_DNA"/>
</dbReference>
<evidence type="ECO:0000256" key="4">
    <source>
        <dbReference type="ARBA" id="ARBA00023237"/>
    </source>
</evidence>
<reference evidence="9" key="1">
    <citation type="journal article" date="2019" name="Int. J. Syst. Evol. Microbiol.">
        <title>The Global Catalogue of Microorganisms (GCM) 10K type strain sequencing project: providing services to taxonomists for standard genome sequencing and annotation.</title>
        <authorList>
            <consortium name="The Broad Institute Genomics Platform"/>
            <consortium name="The Broad Institute Genome Sequencing Center for Infectious Disease"/>
            <person name="Wu L."/>
            <person name="Ma J."/>
        </authorList>
    </citation>
    <scope>NUCLEOTIDE SEQUENCE [LARGE SCALE GENOMIC DNA]</scope>
    <source>
        <strain evidence="9">KCTC 23701</strain>
    </source>
</reference>
<keyword evidence="5 6" id="KW-0449">Lipoprotein</keyword>
<dbReference type="Pfam" id="PF13525">
    <property type="entry name" value="YfiO"/>
    <property type="match status" value="1"/>
</dbReference>